<evidence type="ECO:0000256" key="2">
    <source>
        <dbReference type="ARBA" id="ARBA00009045"/>
    </source>
</evidence>
<dbReference type="InterPro" id="IPR050925">
    <property type="entry name" value="Rhomboid_protease_S54"/>
</dbReference>
<dbReference type="RefSeq" id="XP_037143296.1">
    <property type="nucleotide sequence ID" value="XM_037287401.1"/>
</dbReference>
<feature type="transmembrane region" description="Helical" evidence="7">
    <location>
        <begin position="119"/>
        <end position="141"/>
    </location>
</feature>
<feature type="transmembrane region" description="Helical" evidence="7">
    <location>
        <begin position="319"/>
        <end position="337"/>
    </location>
</feature>
<feature type="domain" description="Peptidase S54 rhomboid" evidence="8">
    <location>
        <begin position="192"/>
        <end position="337"/>
    </location>
</feature>
<evidence type="ECO:0000313" key="10">
    <source>
        <dbReference type="Proteomes" id="UP000509704"/>
    </source>
</evidence>
<gene>
    <name evidence="9" type="ORF">HG535_0B06120</name>
</gene>
<sequence length="355" mass="40475">MQWLKYPPEYSRLGLKRNMLKIPVGSQYFTTCGKNFFLSNGLRKPLVSSLFGPKMMLGKLNQLKLLKANFTSKRLFSKGSPFKSRWRDAFRGADSRSRYNSLNRFQQYQYNDGNTIGKLTFVGLSMMTGIFILSPYVFHYIPPFTHFERNPTHLVYAILGINAGVFCLWKLPRSWRYLQRYMLLEKDRMYSKWALIGSAFSHQELWHLGMNMLALWSFGTSLATMLGASNFFSLYMNSAIAGSLFSVWYPRIARIAMMSPSLGASGALFGVFGCFSYLLPHAKILLFVFPIPGGAWVAFLGAAAWNAAGCVFRWGSFDYAAHLGGSLMGVLYGYIISELAKKQREKRLQSLTRWF</sequence>
<dbReference type="SUPFAM" id="SSF144091">
    <property type="entry name" value="Rhomboid-like"/>
    <property type="match status" value="1"/>
</dbReference>
<keyword evidence="10" id="KW-1185">Reference proteome</keyword>
<dbReference type="GeneID" id="59235230"/>
<evidence type="ECO:0000256" key="6">
    <source>
        <dbReference type="ARBA" id="ARBA00023136"/>
    </source>
</evidence>
<organism evidence="9 10">
    <name type="scientific">Zygotorulaspora mrakii</name>
    <name type="common">Zygosaccharomyces mrakii</name>
    <dbReference type="NCBI Taxonomy" id="42260"/>
    <lineage>
        <taxon>Eukaryota</taxon>
        <taxon>Fungi</taxon>
        <taxon>Dikarya</taxon>
        <taxon>Ascomycota</taxon>
        <taxon>Saccharomycotina</taxon>
        <taxon>Saccharomycetes</taxon>
        <taxon>Saccharomycetales</taxon>
        <taxon>Saccharomycetaceae</taxon>
        <taxon>Zygotorulaspora</taxon>
    </lineage>
</organism>
<feature type="transmembrane region" description="Helical" evidence="7">
    <location>
        <begin position="153"/>
        <end position="171"/>
    </location>
</feature>
<evidence type="ECO:0000256" key="1">
    <source>
        <dbReference type="ARBA" id="ARBA00004141"/>
    </source>
</evidence>
<keyword evidence="4" id="KW-0378">Hydrolase</keyword>
<dbReference type="EMBL" id="CP058605">
    <property type="protein sequence ID" value="QLG71568.1"/>
    <property type="molecule type" value="Genomic_DNA"/>
</dbReference>
<dbReference type="Proteomes" id="UP000509704">
    <property type="component" value="Chromosome 2"/>
</dbReference>
<accession>A0A7H9AYT4</accession>
<evidence type="ECO:0000259" key="8">
    <source>
        <dbReference type="Pfam" id="PF01694"/>
    </source>
</evidence>
<dbReference type="AlphaFoldDB" id="A0A7H9AYT4"/>
<feature type="transmembrane region" description="Helical" evidence="7">
    <location>
        <begin position="285"/>
        <end position="307"/>
    </location>
</feature>
<keyword evidence="6 7" id="KW-0472">Membrane</keyword>
<proteinExistence type="inferred from homology"/>
<protein>
    <recommendedName>
        <fullName evidence="8">Peptidase S54 rhomboid domain-containing protein</fullName>
    </recommendedName>
</protein>
<dbReference type="FunFam" id="1.20.1540.10:FF:000012">
    <property type="entry name" value="Rhomboid family protein"/>
    <property type="match status" value="1"/>
</dbReference>
<dbReference type="KEGG" id="zmk:HG535_0B06120"/>
<feature type="transmembrane region" description="Helical" evidence="7">
    <location>
        <begin position="213"/>
        <end position="235"/>
    </location>
</feature>
<evidence type="ECO:0000256" key="3">
    <source>
        <dbReference type="ARBA" id="ARBA00022692"/>
    </source>
</evidence>
<dbReference type="GO" id="GO:0016020">
    <property type="term" value="C:membrane"/>
    <property type="evidence" value="ECO:0007669"/>
    <property type="project" value="UniProtKB-SubCell"/>
</dbReference>
<evidence type="ECO:0000313" key="9">
    <source>
        <dbReference type="EMBL" id="QLG71568.1"/>
    </source>
</evidence>
<reference evidence="9 10" key="1">
    <citation type="submission" date="2020-07" db="EMBL/GenBank/DDBJ databases">
        <title>The yeast mating-type switching endonuclease HO is a domesticated member of an unorthodox homing genetic element family.</title>
        <authorList>
            <person name="Coughlan A.Y."/>
            <person name="Lombardi L."/>
            <person name="Braun-Galleani S."/>
            <person name="Martos A.R."/>
            <person name="Galeote V."/>
            <person name="Bigey F."/>
            <person name="Dequin S."/>
            <person name="Byrne K.P."/>
            <person name="Wolfe K.H."/>
        </authorList>
    </citation>
    <scope>NUCLEOTIDE SEQUENCE [LARGE SCALE GENOMIC DNA]</scope>
    <source>
        <strain evidence="9 10">NRRL Y-6702</strain>
    </source>
</reference>
<dbReference type="OrthoDB" id="10260614at2759"/>
<name>A0A7H9AYT4_ZYGMR</name>
<evidence type="ECO:0000256" key="5">
    <source>
        <dbReference type="ARBA" id="ARBA00022989"/>
    </source>
</evidence>
<comment type="subcellular location">
    <subcellularLocation>
        <location evidence="1">Membrane</location>
        <topology evidence="1">Multi-pass membrane protein</topology>
    </subcellularLocation>
</comment>
<keyword evidence="3 7" id="KW-0812">Transmembrane</keyword>
<feature type="transmembrane region" description="Helical" evidence="7">
    <location>
        <begin position="255"/>
        <end position="278"/>
    </location>
</feature>
<dbReference type="Pfam" id="PF01694">
    <property type="entry name" value="Rhomboid"/>
    <property type="match status" value="1"/>
</dbReference>
<dbReference type="Gene3D" id="1.20.1540.10">
    <property type="entry name" value="Rhomboid-like"/>
    <property type="match status" value="1"/>
</dbReference>
<dbReference type="InterPro" id="IPR035952">
    <property type="entry name" value="Rhomboid-like_sf"/>
</dbReference>
<dbReference type="PANTHER" id="PTHR43731">
    <property type="entry name" value="RHOMBOID PROTEASE"/>
    <property type="match status" value="1"/>
</dbReference>
<dbReference type="InterPro" id="IPR022764">
    <property type="entry name" value="Peptidase_S54_rhomboid_dom"/>
</dbReference>
<dbReference type="GO" id="GO:0004252">
    <property type="term" value="F:serine-type endopeptidase activity"/>
    <property type="evidence" value="ECO:0007669"/>
    <property type="project" value="InterPro"/>
</dbReference>
<keyword evidence="5 7" id="KW-1133">Transmembrane helix</keyword>
<evidence type="ECO:0000256" key="7">
    <source>
        <dbReference type="SAM" id="Phobius"/>
    </source>
</evidence>
<comment type="similarity">
    <text evidence="2">Belongs to the peptidase S54 family.</text>
</comment>
<dbReference type="PANTHER" id="PTHR43731:SF14">
    <property type="entry name" value="PRESENILIN-ASSOCIATED RHOMBOID-LIKE PROTEIN, MITOCHONDRIAL"/>
    <property type="match status" value="1"/>
</dbReference>
<evidence type="ECO:0000256" key="4">
    <source>
        <dbReference type="ARBA" id="ARBA00022801"/>
    </source>
</evidence>
<dbReference type="GO" id="GO:0006465">
    <property type="term" value="P:signal peptide processing"/>
    <property type="evidence" value="ECO:0007669"/>
    <property type="project" value="TreeGrafter"/>
</dbReference>